<organism evidence="2 3">
    <name type="scientific">Corchorus olitorius</name>
    <dbReference type="NCBI Taxonomy" id="93759"/>
    <lineage>
        <taxon>Eukaryota</taxon>
        <taxon>Viridiplantae</taxon>
        <taxon>Streptophyta</taxon>
        <taxon>Embryophyta</taxon>
        <taxon>Tracheophyta</taxon>
        <taxon>Spermatophyta</taxon>
        <taxon>Magnoliopsida</taxon>
        <taxon>eudicotyledons</taxon>
        <taxon>Gunneridae</taxon>
        <taxon>Pentapetalae</taxon>
        <taxon>rosids</taxon>
        <taxon>malvids</taxon>
        <taxon>Malvales</taxon>
        <taxon>Malvaceae</taxon>
        <taxon>Grewioideae</taxon>
        <taxon>Apeibeae</taxon>
        <taxon>Corchorus</taxon>
    </lineage>
</organism>
<gene>
    <name evidence="2" type="ORF">COLO4_14389</name>
</gene>
<accession>A0A1R3JST6</accession>
<dbReference type="AlphaFoldDB" id="A0A1R3JST6"/>
<dbReference type="EMBL" id="AWUE01015416">
    <property type="protein sequence ID" value="OMO97757.1"/>
    <property type="molecule type" value="Genomic_DNA"/>
</dbReference>
<dbReference type="Proteomes" id="UP000187203">
    <property type="component" value="Unassembled WGS sequence"/>
</dbReference>
<evidence type="ECO:0000256" key="1">
    <source>
        <dbReference type="SAM" id="MobiDB-lite"/>
    </source>
</evidence>
<feature type="region of interest" description="Disordered" evidence="1">
    <location>
        <begin position="1"/>
        <end position="32"/>
    </location>
</feature>
<evidence type="ECO:0000313" key="3">
    <source>
        <dbReference type="Proteomes" id="UP000187203"/>
    </source>
</evidence>
<keyword evidence="3" id="KW-1185">Reference proteome</keyword>
<protein>
    <submittedName>
        <fullName evidence="2">Uncharacterized protein</fullName>
    </submittedName>
</protein>
<comment type="caution">
    <text evidence="2">The sequence shown here is derived from an EMBL/GenBank/DDBJ whole genome shotgun (WGS) entry which is preliminary data.</text>
</comment>
<sequence>MDYCGGGRGRKTNTQKGPRLARGLYVSKSEPS</sequence>
<evidence type="ECO:0000313" key="2">
    <source>
        <dbReference type="EMBL" id="OMO97757.1"/>
    </source>
</evidence>
<name>A0A1R3JST6_9ROSI</name>
<reference evidence="3" key="1">
    <citation type="submission" date="2013-09" db="EMBL/GenBank/DDBJ databases">
        <title>Corchorus olitorius genome sequencing.</title>
        <authorList>
            <person name="Alam M."/>
            <person name="Haque M.S."/>
            <person name="Islam M.S."/>
            <person name="Emdad E.M."/>
            <person name="Islam M.M."/>
            <person name="Ahmed B."/>
            <person name="Halim A."/>
            <person name="Hossen Q.M.M."/>
            <person name="Hossain M.Z."/>
            <person name="Ahmed R."/>
            <person name="Khan M.M."/>
            <person name="Islam R."/>
            <person name="Rashid M.M."/>
            <person name="Khan S.A."/>
            <person name="Rahman M.S."/>
            <person name="Alam M."/>
            <person name="Yahiya A.S."/>
            <person name="Khan M.S."/>
            <person name="Azam M.S."/>
            <person name="Haque T."/>
            <person name="Lashkar M.Z.H."/>
            <person name="Akhand A.I."/>
            <person name="Morshed G."/>
            <person name="Roy S."/>
            <person name="Uddin K.S."/>
            <person name="Rabeya T."/>
            <person name="Hossain A.S."/>
            <person name="Chowdhury A."/>
            <person name="Snigdha A.R."/>
            <person name="Mortoza M.S."/>
            <person name="Matin S.A."/>
            <person name="Hoque S.M.E."/>
            <person name="Islam M.K."/>
            <person name="Roy D.K."/>
            <person name="Haider R."/>
            <person name="Moosa M.M."/>
            <person name="Elias S.M."/>
            <person name="Hasan A.M."/>
            <person name="Jahan S."/>
            <person name="Shafiuddin M."/>
            <person name="Mahmood N."/>
            <person name="Shommy N.S."/>
        </authorList>
    </citation>
    <scope>NUCLEOTIDE SEQUENCE [LARGE SCALE GENOMIC DNA]</scope>
    <source>
        <strain evidence="3">cv. O-4</strain>
    </source>
</reference>
<proteinExistence type="predicted"/>